<sequence length="91" mass="9694">MFSVVLDLSAPLKNRWRGLVRCPAHNALLRCIRLSRQSTGGDDGSSDRMGEPLSSLLRRCSADVAATTLVGAGAALHGTATTTRNLYPRGK</sequence>
<organism evidence="1 2">
    <name type="scientific">Trematosphaeria pertusa</name>
    <dbReference type="NCBI Taxonomy" id="390896"/>
    <lineage>
        <taxon>Eukaryota</taxon>
        <taxon>Fungi</taxon>
        <taxon>Dikarya</taxon>
        <taxon>Ascomycota</taxon>
        <taxon>Pezizomycotina</taxon>
        <taxon>Dothideomycetes</taxon>
        <taxon>Pleosporomycetidae</taxon>
        <taxon>Pleosporales</taxon>
        <taxon>Massarineae</taxon>
        <taxon>Trematosphaeriaceae</taxon>
        <taxon>Trematosphaeria</taxon>
    </lineage>
</organism>
<evidence type="ECO:0000313" key="1">
    <source>
        <dbReference type="EMBL" id="KAF2248575.1"/>
    </source>
</evidence>
<dbReference type="AlphaFoldDB" id="A0A6A6IDB8"/>
<proteinExistence type="predicted"/>
<reference evidence="1" key="1">
    <citation type="journal article" date="2020" name="Stud. Mycol.">
        <title>101 Dothideomycetes genomes: a test case for predicting lifestyles and emergence of pathogens.</title>
        <authorList>
            <person name="Haridas S."/>
            <person name="Albert R."/>
            <person name="Binder M."/>
            <person name="Bloem J."/>
            <person name="Labutti K."/>
            <person name="Salamov A."/>
            <person name="Andreopoulos B."/>
            <person name="Baker S."/>
            <person name="Barry K."/>
            <person name="Bills G."/>
            <person name="Bluhm B."/>
            <person name="Cannon C."/>
            <person name="Castanera R."/>
            <person name="Culley D."/>
            <person name="Daum C."/>
            <person name="Ezra D."/>
            <person name="Gonzalez J."/>
            <person name="Henrissat B."/>
            <person name="Kuo A."/>
            <person name="Liang C."/>
            <person name="Lipzen A."/>
            <person name="Lutzoni F."/>
            <person name="Magnuson J."/>
            <person name="Mondo S."/>
            <person name="Nolan M."/>
            <person name="Ohm R."/>
            <person name="Pangilinan J."/>
            <person name="Park H.-J."/>
            <person name="Ramirez L."/>
            <person name="Alfaro M."/>
            <person name="Sun H."/>
            <person name="Tritt A."/>
            <person name="Yoshinaga Y."/>
            <person name="Zwiers L.-H."/>
            <person name="Turgeon B."/>
            <person name="Goodwin S."/>
            <person name="Spatafora J."/>
            <person name="Crous P."/>
            <person name="Grigoriev I."/>
        </authorList>
    </citation>
    <scope>NUCLEOTIDE SEQUENCE</scope>
    <source>
        <strain evidence="1">CBS 122368</strain>
    </source>
</reference>
<keyword evidence="2" id="KW-1185">Reference proteome</keyword>
<protein>
    <submittedName>
        <fullName evidence="1">Uncharacterized protein</fullName>
    </submittedName>
</protein>
<accession>A0A6A6IDB8</accession>
<evidence type="ECO:0000313" key="2">
    <source>
        <dbReference type="Proteomes" id="UP000800094"/>
    </source>
</evidence>
<name>A0A6A6IDB8_9PLEO</name>
<gene>
    <name evidence="1" type="ORF">BU26DRAFT_338314</name>
</gene>
<dbReference type="GeneID" id="54575606"/>
<dbReference type="Proteomes" id="UP000800094">
    <property type="component" value="Unassembled WGS sequence"/>
</dbReference>
<dbReference type="EMBL" id="ML987196">
    <property type="protein sequence ID" value="KAF2248575.1"/>
    <property type="molecule type" value="Genomic_DNA"/>
</dbReference>
<dbReference type="RefSeq" id="XP_033683579.1">
    <property type="nucleotide sequence ID" value="XM_033822276.1"/>
</dbReference>